<accession>A0ACC2VSA1</accession>
<name>A0ACC2VSA1_9TREE</name>
<reference evidence="1" key="1">
    <citation type="submission" date="2023-04" db="EMBL/GenBank/DDBJ databases">
        <title>Draft Genome sequencing of Naganishia species isolated from polar environments using Oxford Nanopore Technology.</title>
        <authorList>
            <person name="Leo P."/>
            <person name="Venkateswaran K."/>
        </authorList>
    </citation>
    <scope>NUCLEOTIDE SEQUENCE</scope>
    <source>
        <strain evidence="1">MNA-CCFEE 5261</strain>
    </source>
</reference>
<evidence type="ECO:0000313" key="2">
    <source>
        <dbReference type="Proteomes" id="UP001241377"/>
    </source>
</evidence>
<evidence type="ECO:0000313" key="1">
    <source>
        <dbReference type="EMBL" id="KAJ9101930.1"/>
    </source>
</evidence>
<proteinExistence type="predicted"/>
<organism evidence="1 2">
    <name type="scientific">Naganishia cerealis</name>
    <dbReference type="NCBI Taxonomy" id="610337"/>
    <lineage>
        <taxon>Eukaryota</taxon>
        <taxon>Fungi</taxon>
        <taxon>Dikarya</taxon>
        <taxon>Basidiomycota</taxon>
        <taxon>Agaricomycotina</taxon>
        <taxon>Tremellomycetes</taxon>
        <taxon>Filobasidiales</taxon>
        <taxon>Filobasidiaceae</taxon>
        <taxon>Naganishia</taxon>
    </lineage>
</organism>
<dbReference type="EMBL" id="JASBWR010000055">
    <property type="protein sequence ID" value="KAJ9101930.1"/>
    <property type="molecule type" value="Genomic_DNA"/>
</dbReference>
<sequence length="86" mass="9480">MALQPVLERFVRFPVLWTTYEAAETPVASMLAMNVPSGNRFTNRFLGLILARMKRIRAPGGPRSRANVMSSRQLSGPTKYATSAPA</sequence>
<gene>
    <name evidence="1" type="ORF">QFC19_005011</name>
</gene>
<keyword evidence="2" id="KW-1185">Reference proteome</keyword>
<dbReference type="Proteomes" id="UP001241377">
    <property type="component" value="Unassembled WGS sequence"/>
</dbReference>
<protein>
    <submittedName>
        <fullName evidence="1">Uncharacterized protein</fullName>
    </submittedName>
</protein>
<comment type="caution">
    <text evidence="1">The sequence shown here is derived from an EMBL/GenBank/DDBJ whole genome shotgun (WGS) entry which is preliminary data.</text>
</comment>